<protein>
    <submittedName>
        <fullName evidence="2">Serine/threonine protein phosphatase 1</fullName>
    </submittedName>
</protein>
<dbReference type="InterPro" id="IPR004843">
    <property type="entry name" value="Calcineurin-like_PHP"/>
</dbReference>
<dbReference type="Gene3D" id="3.60.21.10">
    <property type="match status" value="1"/>
</dbReference>
<dbReference type="GO" id="GO:0008803">
    <property type="term" value="F:bis(5'-nucleosyl)-tetraphosphatase (symmetrical) activity"/>
    <property type="evidence" value="ECO:0007669"/>
    <property type="project" value="TreeGrafter"/>
</dbReference>
<dbReference type="GO" id="GO:0005737">
    <property type="term" value="C:cytoplasm"/>
    <property type="evidence" value="ECO:0007669"/>
    <property type="project" value="TreeGrafter"/>
</dbReference>
<comment type="caution">
    <text evidence="2">The sequence shown here is derived from an EMBL/GenBank/DDBJ whole genome shotgun (WGS) entry which is preliminary data.</text>
</comment>
<sequence>MIAPTDVSMMGITFVIADLHGRLDLLEASLAAVAERAPEGATVVFTGDYVDRGPQSRQVVTRLMAGPPPGWTWICLKGNHEDMMVGALTGTAAGQRWLDNGGLETLQSYGVERGGKPGGSVPAEHLAWMAELAPMHRDRYRIYVHAGVDSTLPIEAQDPETLIWMRYAPGVEDGHGDFHVVHGHTPHKDGPRHYRGRINLDTMAWRTGRLVVAVFDDDKPGGPVELIEIIAPGSKVRPGP</sequence>
<feature type="domain" description="Calcineurin-like phosphoesterase" evidence="1">
    <location>
        <begin position="15"/>
        <end position="199"/>
    </location>
</feature>
<reference evidence="2 3" key="1">
    <citation type="submission" date="2018-05" db="EMBL/GenBank/DDBJ databases">
        <title>Genomic Encyclopedia of Type Strains, Phase IV (KMG-IV): sequencing the most valuable type-strain genomes for metagenomic binning, comparative biology and taxonomic classification.</title>
        <authorList>
            <person name="Goeker M."/>
        </authorList>
    </citation>
    <scope>NUCLEOTIDE SEQUENCE [LARGE SCALE GENOMIC DNA]</scope>
    <source>
        <strain evidence="2 3">DSM 6462</strain>
    </source>
</reference>
<proteinExistence type="predicted"/>
<dbReference type="GO" id="GO:0110154">
    <property type="term" value="P:RNA decapping"/>
    <property type="evidence" value="ECO:0007669"/>
    <property type="project" value="TreeGrafter"/>
</dbReference>
<dbReference type="GO" id="GO:0016791">
    <property type="term" value="F:phosphatase activity"/>
    <property type="evidence" value="ECO:0007669"/>
    <property type="project" value="TreeGrafter"/>
</dbReference>
<dbReference type="CDD" id="cd00144">
    <property type="entry name" value="MPP_PPP_family"/>
    <property type="match status" value="1"/>
</dbReference>
<dbReference type="PANTHER" id="PTHR42850">
    <property type="entry name" value="METALLOPHOSPHOESTERASE"/>
    <property type="match status" value="1"/>
</dbReference>
<dbReference type="PANTHER" id="PTHR42850:SF4">
    <property type="entry name" value="ZINC-DEPENDENT ENDOPOLYPHOSPHATASE"/>
    <property type="match status" value="1"/>
</dbReference>
<dbReference type="InterPro" id="IPR029052">
    <property type="entry name" value="Metallo-depent_PP-like"/>
</dbReference>
<name>A0A2V3TQ37_9HYPH</name>
<dbReference type="Proteomes" id="UP000248021">
    <property type="component" value="Unassembled WGS sequence"/>
</dbReference>
<dbReference type="Pfam" id="PF00149">
    <property type="entry name" value="Metallophos"/>
    <property type="match status" value="1"/>
</dbReference>
<accession>A0A2V3TQ37</accession>
<evidence type="ECO:0000313" key="2">
    <source>
        <dbReference type="EMBL" id="PXW50059.1"/>
    </source>
</evidence>
<dbReference type="EMBL" id="QJJK01000033">
    <property type="protein sequence ID" value="PXW50059.1"/>
    <property type="molecule type" value="Genomic_DNA"/>
</dbReference>
<gene>
    <name evidence="2" type="ORF">C7450_1332</name>
</gene>
<evidence type="ECO:0000313" key="3">
    <source>
        <dbReference type="Proteomes" id="UP000248021"/>
    </source>
</evidence>
<organism evidence="2 3">
    <name type="scientific">Chelatococcus asaccharovorans</name>
    <dbReference type="NCBI Taxonomy" id="28210"/>
    <lineage>
        <taxon>Bacteria</taxon>
        <taxon>Pseudomonadati</taxon>
        <taxon>Pseudomonadota</taxon>
        <taxon>Alphaproteobacteria</taxon>
        <taxon>Hyphomicrobiales</taxon>
        <taxon>Chelatococcaceae</taxon>
        <taxon>Chelatococcus</taxon>
    </lineage>
</organism>
<keyword evidence="3" id="KW-1185">Reference proteome</keyword>
<dbReference type="AlphaFoldDB" id="A0A2V3TQ37"/>
<dbReference type="InterPro" id="IPR050126">
    <property type="entry name" value="Ap4A_hydrolase"/>
</dbReference>
<evidence type="ECO:0000259" key="1">
    <source>
        <dbReference type="Pfam" id="PF00149"/>
    </source>
</evidence>
<dbReference type="SUPFAM" id="SSF56300">
    <property type="entry name" value="Metallo-dependent phosphatases"/>
    <property type="match status" value="1"/>
</dbReference>